<sequence length="177" mass="21215">MTAEESIIISEIWKPDFDNFQFGDSPQNINAHLPRQFRTTQWNTLPQATEYKHDVVRYFWLHLSQFGDQITKFIPPYISVHEFSYICFLFRPNYDQVIEAYAKVFHCPMMETEYSNQFYHEDNETIYFSYQYPDQSHTLIQILRKDATTPIDGYGLDCLATYRQQREESIQSFTLTK</sequence>
<comment type="caution">
    <text evidence="2">The sequence shown here is derived from an EMBL/GenBank/DDBJ whole genome shotgun (WGS) entry which is preliminary data.</text>
</comment>
<reference evidence="2" key="1">
    <citation type="submission" date="2021-02" db="EMBL/GenBank/DDBJ databases">
        <authorList>
            <person name="Nowell W R."/>
        </authorList>
    </citation>
    <scope>NUCLEOTIDE SEQUENCE</scope>
</reference>
<organism evidence="2 3">
    <name type="scientific">Adineta steineri</name>
    <dbReference type="NCBI Taxonomy" id="433720"/>
    <lineage>
        <taxon>Eukaryota</taxon>
        <taxon>Metazoa</taxon>
        <taxon>Spiralia</taxon>
        <taxon>Gnathifera</taxon>
        <taxon>Rotifera</taxon>
        <taxon>Eurotatoria</taxon>
        <taxon>Bdelloidea</taxon>
        <taxon>Adinetida</taxon>
        <taxon>Adinetidae</taxon>
        <taxon>Adineta</taxon>
    </lineage>
</organism>
<dbReference type="Proteomes" id="UP000663868">
    <property type="component" value="Unassembled WGS sequence"/>
</dbReference>
<proteinExistence type="predicted"/>
<dbReference type="EMBL" id="CAJOBB010001542">
    <property type="protein sequence ID" value="CAF3871396.1"/>
    <property type="molecule type" value="Genomic_DNA"/>
</dbReference>
<accession>A0A819FNM2</accession>
<evidence type="ECO:0000313" key="2">
    <source>
        <dbReference type="EMBL" id="CAF3871396.1"/>
    </source>
</evidence>
<dbReference type="Proteomes" id="UP000663860">
    <property type="component" value="Unassembled WGS sequence"/>
</dbReference>
<protein>
    <submittedName>
        <fullName evidence="2">Uncharacterized protein</fullName>
    </submittedName>
</protein>
<gene>
    <name evidence="1" type="ORF">IZO911_LOCUS17211</name>
    <name evidence="2" type="ORF">KXQ929_LOCUS21229</name>
</gene>
<evidence type="ECO:0000313" key="3">
    <source>
        <dbReference type="Proteomes" id="UP000663868"/>
    </source>
</evidence>
<name>A0A819FNM2_9BILA</name>
<dbReference type="EMBL" id="CAJNOE010000159">
    <property type="protein sequence ID" value="CAF0993015.1"/>
    <property type="molecule type" value="Genomic_DNA"/>
</dbReference>
<evidence type="ECO:0000313" key="1">
    <source>
        <dbReference type="EMBL" id="CAF0993015.1"/>
    </source>
</evidence>
<dbReference type="AlphaFoldDB" id="A0A819FNM2"/>